<evidence type="ECO:0000313" key="1">
    <source>
        <dbReference type="EMBL" id="VAX09404.1"/>
    </source>
</evidence>
<dbReference type="PANTHER" id="PTHR12558:SF13">
    <property type="entry name" value="CELL DIVISION CYCLE PROTEIN 27 HOMOLOG"/>
    <property type="match status" value="1"/>
</dbReference>
<organism evidence="1">
    <name type="scientific">hydrothermal vent metagenome</name>
    <dbReference type="NCBI Taxonomy" id="652676"/>
    <lineage>
        <taxon>unclassified sequences</taxon>
        <taxon>metagenomes</taxon>
        <taxon>ecological metagenomes</taxon>
    </lineage>
</organism>
<dbReference type="Pfam" id="PF13181">
    <property type="entry name" value="TPR_8"/>
    <property type="match status" value="1"/>
</dbReference>
<name>A0A3B1BBV8_9ZZZZ</name>
<dbReference type="PROSITE" id="PS51257">
    <property type="entry name" value="PROKAR_LIPOPROTEIN"/>
    <property type="match status" value="1"/>
</dbReference>
<dbReference type="Pfam" id="PF14559">
    <property type="entry name" value="TPR_19"/>
    <property type="match status" value="1"/>
</dbReference>
<dbReference type="InterPro" id="IPR019734">
    <property type="entry name" value="TPR_rpt"/>
</dbReference>
<dbReference type="AlphaFoldDB" id="A0A3B1BBV8"/>
<dbReference type="Gene3D" id="1.25.40.10">
    <property type="entry name" value="Tetratricopeptide repeat domain"/>
    <property type="match status" value="3"/>
</dbReference>
<gene>
    <name evidence="1" type="ORF">MNBD_GAMMA25-962</name>
</gene>
<proteinExistence type="predicted"/>
<dbReference type="EMBL" id="UOFY01000036">
    <property type="protein sequence ID" value="VAX09404.1"/>
    <property type="molecule type" value="Genomic_DNA"/>
</dbReference>
<dbReference type="PROSITE" id="PS50005">
    <property type="entry name" value="TPR"/>
    <property type="match status" value="5"/>
</dbReference>
<accession>A0A3B1BBV8</accession>
<dbReference type="InterPro" id="IPR011990">
    <property type="entry name" value="TPR-like_helical_dom_sf"/>
</dbReference>
<protein>
    <submittedName>
        <fullName evidence="1">FIG140336: TPR domain protein</fullName>
    </submittedName>
</protein>
<dbReference type="Pfam" id="PF12895">
    <property type="entry name" value="ANAPC3"/>
    <property type="match status" value="1"/>
</dbReference>
<sequence length="589" mass="66541">MPLKKRLFLPILLTLLFQGCSSQKVIHEDPLPNAEKQIHQSKPDIASKDVPGSKPIVARPLTTPVLYHLLSGEIAGQRGQFKQAVEHYMEALRLAPDPKVAERTARIAVFARNEKSALEAAQIWVKLEPENMEAQQVTAALLVRTGQLDAALMHLEHILAATGKSEKTERKGFMLVVSLLSKEQDKQAAMDVMDKLVADRQQNSAALYAYSHLALLVGELSKAAVSVEKALKLQPDWIDAHMLQANILIRQGRHAEALKKLEETTAEYPAEVRLRLYYARKLIDEKQYKQAHEQFSEVLERQPENADALYAMGLLGLQLRQLDEAQENFEKLLKTGKRSDEANYYLGELHESKKQPQEAIKYYLGVRKNPQHIDAQIRVASLLARMGKLDEARNQLHRVHVPNLEVQLRLYLAEGELLVASQKSEEAFELYTQALEQMPTNARLLYARALVAEKVKHLDVAIQDLELILKNESNNIEALNALGYTLVDRTGRVQEGVGYIEKALTAKPGDPAIMDSMGWGYYRLGKYDKALEFLRRAYAKMPDPEIASHLGEVLWVSGDQAEARKIWDAALQQTPKHNLLLDVMQRFIE</sequence>
<dbReference type="SUPFAM" id="SSF48452">
    <property type="entry name" value="TPR-like"/>
    <property type="match status" value="2"/>
</dbReference>
<dbReference type="Pfam" id="PF13432">
    <property type="entry name" value="TPR_16"/>
    <property type="match status" value="2"/>
</dbReference>
<reference evidence="1" key="1">
    <citation type="submission" date="2018-06" db="EMBL/GenBank/DDBJ databases">
        <authorList>
            <person name="Zhirakovskaya E."/>
        </authorList>
    </citation>
    <scope>NUCLEOTIDE SEQUENCE</scope>
</reference>
<dbReference type="PANTHER" id="PTHR12558">
    <property type="entry name" value="CELL DIVISION CYCLE 16,23,27"/>
    <property type="match status" value="1"/>
</dbReference>
<dbReference type="SMART" id="SM00028">
    <property type="entry name" value="TPR"/>
    <property type="match status" value="11"/>
</dbReference>